<comment type="subcellular location">
    <subcellularLocation>
        <location evidence="1">Lipid droplet</location>
    </subcellularLocation>
</comment>
<proteinExistence type="inferred from homology"/>
<dbReference type="Proteomes" id="UP000510647">
    <property type="component" value="Chromosome 3"/>
</dbReference>
<dbReference type="GO" id="GO:0016298">
    <property type="term" value="F:lipase activity"/>
    <property type="evidence" value="ECO:0007669"/>
    <property type="project" value="InterPro"/>
</dbReference>
<dbReference type="PANTHER" id="PTHR13390:SF0">
    <property type="entry name" value="LIPID DROPLET-ASSOCIATED HYDROLASE"/>
    <property type="match status" value="1"/>
</dbReference>
<sequence>MAVRSYPKSSYPTSIVHFKSINLRARAECPLFVWIPGNPGLMEYYEDFLMLVHRQRPDWEVLGISLAGFNTVGPVEEPRKDGNVVFSLEQQIDHKLEVIREFSSPNRPLIIMGHSVGAYMVQRIAMSEELVGKVIRTGLLTPTILDIHTSERGILLTKALYWLRSLPTWAGWSSTLLFDRILPSLVTKTLLSIAMGCGLRSSPVLATEKLVKNGRFIKQALGLAAFEMQEIRSDWEFQKDFINHCNKNNISTWLLFSDSDHWVAESTRRDLIEFYDQNYDQEKVKIHVCDIPHSFVLKHSKYLVDNYFVES</sequence>
<dbReference type="SUPFAM" id="SSF53474">
    <property type="entry name" value="alpha/beta-Hydrolases"/>
    <property type="match status" value="1"/>
</dbReference>
<evidence type="ECO:0000256" key="2">
    <source>
        <dbReference type="ARBA" id="ARBA00008300"/>
    </source>
</evidence>
<accession>A0A7H9HT47</accession>
<dbReference type="OrthoDB" id="448051at2759"/>
<evidence type="ECO:0000256" key="4">
    <source>
        <dbReference type="ARBA" id="ARBA00022801"/>
    </source>
</evidence>
<evidence type="ECO:0000313" key="6">
    <source>
        <dbReference type="Proteomes" id="UP000510647"/>
    </source>
</evidence>
<dbReference type="GO" id="GO:0019915">
    <property type="term" value="P:lipid storage"/>
    <property type="evidence" value="ECO:0007669"/>
    <property type="project" value="InterPro"/>
</dbReference>
<dbReference type="InterPro" id="IPR029058">
    <property type="entry name" value="AB_hydrolase_fold"/>
</dbReference>
<keyword evidence="3" id="KW-0551">Lipid droplet</keyword>
<reference evidence="5 6" key="1">
    <citation type="submission" date="2020-06" db="EMBL/GenBank/DDBJ databases">
        <title>The yeast mating-type switching endonuclease HO is a domesticated member of an unorthodox homing genetic element family.</title>
        <authorList>
            <person name="Coughlan A.Y."/>
            <person name="Lombardi L."/>
            <person name="Braun-Galleani S."/>
            <person name="Martos A.R."/>
            <person name="Galeote V."/>
            <person name="Bigey F."/>
            <person name="Dequin S."/>
            <person name="Byrne K.P."/>
            <person name="Wolfe K.H."/>
        </authorList>
    </citation>
    <scope>NUCLEOTIDE SEQUENCE [LARGE SCALE GENOMIC DNA]</scope>
    <source>
        <strain evidence="5 6">CBS2947</strain>
    </source>
</reference>
<dbReference type="Pfam" id="PF10230">
    <property type="entry name" value="LIDHydrolase"/>
    <property type="match status" value="1"/>
</dbReference>
<evidence type="ECO:0000256" key="1">
    <source>
        <dbReference type="ARBA" id="ARBA00004502"/>
    </source>
</evidence>
<organism evidence="5 6">
    <name type="scientific">Torulaspora globosa</name>
    <dbReference type="NCBI Taxonomy" id="48254"/>
    <lineage>
        <taxon>Eukaryota</taxon>
        <taxon>Fungi</taxon>
        <taxon>Dikarya</taxon>
        <taxon>Ascomycota</taxon>
        <taxon>Saccharomycotina</taxon>
        <taxon>Saccharomycetes</taxon>
        <taxon>Saccharomycetales</taxon>
        <taxon>Saccharomycetaceae</taxon>
        <taxon>Torulaspora</taxon>
    </lineage>
</organism>
<gene>
    <name evidence="5" type="ORF">HG537_0C05250</name>
</gene>
<evidence type="ECO:0000313" key="5">
    <source>
        <dbReference type="EMBL" id="QLQ79877.1"/>
    </source>
</evidence>
<keyword evidence="6" id="KW-1185">Reference proteome</keyword>
<dbReference type="AlphaFoldDB" id="A0A7H9HT47"/>
<protein>
    <recommendedName>
        <fullName evidence="7">AB hydrolase-1 domain-containing protein</fullName>
    </recommendedName>
</protein>
<dbReference type="EMBL" id="CP059269">
    <property type="protein sequence ID" value="QLQ79877.1"/>
    <property type="molecule type" value="Genomic_DNA"/>
</dbReference>
<comment type="similarity">
    <text evidence="2">Belongs to the AB hydrolase superfamily. LDAH family.</text>
</comment>
<dbReference type="Gene3D" id="3.40.50.1820">
    <property type="entry name" value="alpha/beta hydrolase"/>
    <property type="match status" value="1"/>
</dbReference>
<dbReference type="PANTHER" id="PTHR13390">
    <property type="entry name" value="LIPASE"/>
    <property type="match status" value="1"/>
</dbReference>
<dbReference type="InterPro" id="IPR019363">
    <property type="entry name" value="LDAH"/>
</dbReference>
<keyword evidence="4" id="KW-0378">Hydrolase</keyword>
<dbReference type="GO" id="GO:0005811">
    <property type="term" value="C:lipid droplet"/>
    <property type="evidence" value="ECO:0007669"/>
    <property type="project" value="UniProtKB-SubCell"/>
</dbReference>
<name>A0A7H9HT47_9SACH</name>
<evidence type="ECO:0008006" key="7">
    <source>
        <dbReference type="Google" id="ProtNLM"/>
    </source>
</evidence>
<evidence type="ECO:0000256" key="3">
    <source>
        <dbReference type="ARBA" id="ARBA00022677"/>
    </source>
</evidence>